<dbReference type="GO" id="GO:0005886">
    <property type="term" value="C:plasma membrane"/>
    <property type="evidence" value="ECO:0007669"/>
    <property type="project" value="TreeGrafter"/>
</dbReference>
<protein>
    <submittedName>
        <fullName evidence="6">TDT family transporter</fullName>
    </submittedName>
</protein>
<dbReference type="PANTHER" id="PTHR37955:SF1">
    <property type="entry name" value="DEP DOMAIN-CONTAINING PROTEIN"/>
    <property type="match status" value="1"/>
</dbReference>
<dbReference type="RefSeq" id="WP_120789575.1">
    <property type="nucleotide sequence ID" value="NZ_CP032624.1"/>
</dbReference>
<organism evidence="6 7">
    <name type="scientific">Gryllotalpicola protaetiae</name>
    <dbReference type="NCBI Taxonomy" id="2419771"/>
    <lineage>
        <taxon>Bacteria</taxon>
        <taxon>Bacillati</taxon>
        <taxon>Actinomycetota</taxon>
        <taxon>Actinomycetes</taxon>
        <taxon>Micrococcales</taxon>
        <taxon>Microbacteriaceae</taxon>
        <taxon>Gryllotalpicola</taxon>
    </lineage>
</organism>
<dbReference type="GO" id="GO:0046583">
    <property type="term" value="F:monoatomic cation efflux transmembrane transporter activity"/>
    <property type="evidence" value="ECO:0007669"/>
    <property type="project" value="TreeGrafter"/>
</dbReference>
<evidence type="ECO:0000256" key="3">
    <source>
        <dbReference type="ARBA" id="ARBA00022989"/>
    </source>
</evidence>
<dbReference type="Gene3D" id="1.50.10.150">
    <property type="entry name" value="Voltage-dependent anion channel"/>
    <property type="match status" value="1"/>
</dbReference>
<feature type="transmembrane region" description="Helical" evidence="5">
    <location>
        <begin position="154"/>
        <end position="172"/>
    </location>
</feature>
<feature type="transmembrane region" description="Helical" evidence="5">
    <location>
        <begin position="239"/>
        <end position="261"/>
    </location>
</feature>
<gene>
    <name evidence="6" type="ORF">D7I44_11240</name>
</gene>
<evidence type="ECO:0000256" key="1">
    <source>
        <dbReference type="ARBA" id="ARBA00004141"/>
    </source>
</evidence>
<evidence type="ECO:0000313" key="7">
    <source>
        <dbReference type="Proteomes" id="UP000275069"/>
    </source>
</evidence>
<proteinExistence type="predicted"/>
<evidence type="ECO:0000256" key="5">
    <source>
        <dbReference type="SAM" id="Phobius"/>
    </source>
</evidence>
<feature type="transmembrane region" description="Helical" evidence="5">
    <location>
        <begin position="21"/>
        <end position="43"/>
    </location>
</feature>
<dbReference type="AlphaFoldDB" id="A0A387BIY1"/>
<feature type="transmembrane region" description="Helical" evidence="5">
    <location>
        <begin position="121"/>
        <end position="142"/>
    </location>
</feature>
<keyword evidence="2 5" id="KW-0812">Transmembrane</keyword>
<dbReference type="Proteomes" id="UP000275069">
    <property type="component" value="Chromosome"/>
</dbReference>
<dbReference type="Pfam" id="PF03595">
    <property type="entry name" value="SLAC1"/>
    <property type="match status" value="1"/>
</dbReference>
<dbReference type="CDD" id="cd09322">
    <property type="entry name" value="TDT_TehA_like"/>
    <property type="match status" value="1"/>
</dbReference>
<keyword evidence="7" id="KW-1185">Reference proteome</keyword>
<dbReference type="KEGG" id="gry:D7I44_11240"/>
<evidence type="ECO:0000256" key="4">
    <source>
        <dbReference type="ARBA" id="ARBA00023136"/>
    </source>
</evidence>
<feature type="transmembrane region" description="Helical" evidence="5">
    <location>
        <begin position="213"/>
        <end position="233"/>
    </location>
</feature>
<evidence type="ECO:0000256" key="2">
    <source>
        <dbReference type="ARBA" id="ARBA00022692"/>
    </source>
</evidence>
<keyword evidence="3 5" id="KW-1133">Transmembrane helix</keyword>
<dbReference type="PANTHER" id="PTHR37955">
    <property type="entry name" value="TELLURITE RESISTANCE PROTEIN TEHA"/>
    <property type="match status" value="1"/>
</dbReference>
<dbReference type="InterPro" id="IPR004695">
    <property type="entry name" value="SLAC1/Mae1/Ssu1/TehA"/>
</dbReference>
<accession>A0A387BIY1</accession>
<feature type="transmembrane region" description="Helical" evidence="5">
    <location>
        <begin position="299"/>
        <end position="320"/>
    </location>
</feature>
<dbReference type="OrthoDB" id="5017340at2"/>
<evidence type="ECO:0000313" key="6">
    <source>
        <dbReference type="EMBL" id="AYG04045.1"/>
    </source>
</evidence>
<reference evidence="6 7" key="1">
    <citation type="submission" date="2018-09" db="EMBL/GenBank/DDBJ databases">
        <title>Genome sequencing of strain 2DFW10M-5.</title>
        <authorList>
            <person name="Heo J."/>
            <person name="Kim S.-J."/>
            <person name="Kwon S.-W."/>
        </authorList>
    </citation>
    <scope>NUCLEOTIDE SEQUENCE [LARGE SCALE GENOMIC DNA]</scope>
    <source>
        <strain evidence="6 7">2DFW10M-5</strain>
    </source>
</reference>
<feature type="transmembrane region" description="Helical" evidence="5">
    <location>
        <begin position="268"/>
        <end position="287"/>
    </location>
</feature>
<feature type="transmembrane region" description="Helical" evidence="5">
    <location>
        <begin position="95"/>
        <end position="115"/>
    </location>
</feature>
<feature type="transmembrane region" description="Helical" evidence="5">
    <location>
        <begin position="55"/>
        <end position="74"/>
    </location>
</feature>
<dbReference type="InterPro" id="IPR052951">
    <property type="entry name" value="Tellurite_res_ion_channel"/>
</dbReference>
<dbReference type="EMBL" id="CP032624">
    <property type="protein sequence ID" value="AYG04045.1"/>
    <property type="molecule type" value="Genomic_DNA"/>
</dbReference>
<keyword evidence="4 5" id="KW-0472">Membrane</keyword>
<feature type="transmembrane region" description="Helical" evidence="5">
    <location>
        <begin position="178"/>
        <end position="201"/>
    </location>
</feature>
<sequence length="323" mass="33612">MTQTSATADAGRRTPAGATNGIGLVHFGVPLGVAGLAGAWTAAQGALNASAWVPDGLWTIAGLLWLIFGALYIGRRLRTPGWFRADLHHPVLGPFAAYLPLIAVLLMTHFGQYLGRAAEPIVWVLVACSIVVAAQLFAHWLIGDVKIDYLHPGYFLPVVAAAFVSSIGLSSVGAHDGAIAAFGVGLFFWLVIGTIVTGRLITGGALPDQVKPTLAVLLVPPAVGGDAWIILSAGQANAVGYGFLGLLITLLLVQLVLIQAYRKVPVSISFWTFIFPIAASANFVIRWTAAAPFPGATAIAWAALGLATLAVATVAAVTLVPRR</sequence>
<name>A0A387BIY1_9MICO</name>
<comment type="subcellular location">
    <subcellularLocation>
        <location evidence="1">Membrane</location>
        <topology evidence="1">Multi-pass membrane protein</topology>
    </subcellularLocation>
</comment>
<dbReference type="InterPro" id="IPR038665">
    <property type="entry name" value="Voltage-dep_anion_channel_sf"/>
</dbReference>